<feature type="compositionally biased region" description="Polar residues" evidence="8">
    <location>
        <begin position="1"/>
        <end position="10"/>
    </location>
</feature>
<evidence type="ECO:0000256" key="7">
    <source>
        <dbReference type="ARBA" id="ARBA00023169"/>
    </source>
</evidence>
<dbReference type="InterPro" id="IPR003362">
    <property type="entry name" value="Bact_transf"/>
</dbReference>
<dbReference type="PANTHER" id="PTHR30576">
    <property type="entry name" value="COLANIC BIOSYNTHESIS UDP-GLUCOSE LIPID CARRIER TRANSFERASE"/>
    <property type="match status" value="1"/>
</dbReference>
<evidence type="ECO:0000256" key="3">
    <source>
        <dbReference type="ARBA" id="ARBA00022679"/>
    </source>
</evidence>
<proteinExistence type="inferred from homology"/>
<evidence type="ECO:0000256" key="8">
    <source>
        <dbReference type="SAM" id="MobiDB-lite"/>
    </source>
</evidence>
<dbReference type="GO" id="GO:0016020">
    <property type="term" value="C:membrane"/>
    <property type="evidence" value="ECO:0007669"/>
    <property type="project" value="UniProtKB-SubCell"/>
</dbReference>
<dbReference type="PANTHER" id="PTHR30576:SF0">
    <property type="entry name" value="UNDECAPRENYL-PHOSPHATE N-ACETYLGALACTOSAMINYL 1-PHOSPHATE TRANSFERASE-RELATED"/>
    <property type="match status" value="1"/>
</dbReference>
<dbReference type="RefSeq" id="WP_116702003.1">
    <property type="nucleotide sequence ID" value="NZ_QUWV01000025.1"/>
</dbReference>
<evidence type="ECO:0000256" key="5">
    <source>
        <dbReference type="ARBA" id="ARBA00022989"/>
    </source>
</evidence>
<dbReference type="EMBL" id="QUWV01000025">
    <property type="protein sequence ID" value="RFD21021.1"/>
    <property type="molecule type" value="Genomic_DNA"/>
</dbReference>
<keyword evidence="7" id="KW-0270">Exopolysaccharide synthesis</keyword>
<keyword evidence="5 9" id="KW-1133">Transmembrane helix</keyword>
<feature type="region of interest" description="Disordered" evidence="8">
    <location>
        <begin position="1"/>
        <end position="20"/>
    </location>
</feature>
<dbReference type="GO" id="GO:0000271">
    <property type="term" value="P:polysaccharide biosynthetic process"/>
    <property type="evidence" value="ECO:0007669"/>
    <property type="project" value="UniProtKB-KW"/>
</dbReference>
<feature type="domain" description="Bacterial sugar transferase" evidence="10">
    <location>
        <begin position="191"/>
        <end position="379"/>
    </location>
</feature>
<dbReference type="NCBIfam" id="TIGR03025">
    <property type="entry name" value="EPS_sugtrans"/>
    <property type="match status" value="1"/>
</dbReference>
<dbReference type="SUPFAM" id="SSF51735">
    <property type="entry name" value="NAD(P)-binding Rossmann-fold domains"/>
    <property type="match status" value="1"/>
</dbReference>
<dbReference type="Pfam" id="PF02397">
    <property type="entry name" value="Bac_transf"/>
    <property type="match status" value="1"/>
</dbReference>
<evidence type="ECO:0000256" key="4">
    <source>
        <dbReference type="ARBA" id="ARBA00022692"/>
    </source>
</evidence>
<comment type="subcellular location">
    <subcellularLocation>
        <location evidence="1">Membrane</location>
        <topology evidence="1">Multi-pass membrane protein</topology>
    </subcellularLocation>
</comment>
<dbReference type="Gene3D" id="3.40.50.720">
    <property type="entry name" value="NAD(P)-binding Rossmann-like Domain"/>
    <property type="match status" value="1"/>
</dbReference>
<dbReference type="Pfam" id="PF13727">
    <property type="entry name" value="CoA_binding_3"/>
    <property type="match status" value="1"/>
</dbReference>
<keyword evidence="3 11" id="KW-0808">Transferase</keyword>
<dbReference type="AlphaFoldDB" id="A0A371Z3H5"/>
<dbReference type="Proteomes" id="UP000262371">
    <property type="component" value="Unassembled WGS sequence"/>
</dbReference>
<evidence type="ECO:0000256" key="2">
    <source>
        <dbReference type="ARBA" id="ARBA00006464"/>
    </source>
</evidence>
<name>A0A371Z3H5_9PROT</name>
<protein>
    <submittedName>
        <fullName evidence="11">Sugar transferase</fullName>
    </submittedName>
</protein>
<evidence type="ECO:0000256" key="6">
    <source>
        <dbReference type="ARBA" id="ARBA00023136"/>
    </source>
</evidence>
<feature type="transmembrane region" description="Helical" evidence="9">
    <location>
        <begin position="197"/>
        <end position="217"/>
    </location>
</feature>
<dbReference type="InterPro" id="IPR036291">
    <property type="entry name" value="NAD(P)-bd_dom_sf"/>
</dbReference>
<sequence length="386" mass="44471">MFSPHQQEPSSKGAAIPSWQKMDVKSPITPEILPFPAPSHERKVFLKDLFRTGLPYMRQRVLVLGGGENGEKIVTRLLEEPDHCEVIGIFDDRTKRLRDFRHSVPILGNIDDMVAFCRKDLPDIIIISMVDIRRERLRAILRKIIVLPVNIYLARDSDEAGQSDSMDQADPDIVLFPISKVPLEGYQLAIKWLEDKILAFIFIIMLSPIMLAIALLIKIDSTGSVLFIQNRYGFNNKVIKVFKFRTMYIAQSDPTGAQRTVRNDPRVTRVGKYLRNFSLDELPQFFNVLFGSMSIVGPRAHATAMQVNNEPYEEVIDCYSARHMVKPGITGLAQVMGYRGEVKNRYMAQKRLDYDLYYIKNWSLWLDMKIIFKSIHIILFKRDNAF</sequence>
<comment type="similarity">
    <text evidence="2">Belongs to the bacterial sugar transferase family.</text>
</comment>
<dbReference type="GO" id="GO:0016780">
    <property type="term" value="F:phosphotransferase activity, for other substituted phosphate groups"/>
    <property type="evidence" value="ECO:0007669"/>
    <property type="project" value="TreeGrafter"/>
</dbReference>
<organism evidence="11 12">
    <name type="scientific">Komagataeibacter melaceti</name>
    <dbReference type="NCBI Taxonomy" id="2766577"/>
    <lineage>
        <taxon>Bacteria</taxon>
        <taxon>Pseudomonadati</taxon>
        <taxon>Pseudomonadota</taxon>
        <taxon>Alphaproteobacteria</taxon>
        <taxon>Acetobacterales</taxon>
        <taxon>Acetobacteraceae</taxon>
        <taxon>Komagataeibacter</taxon>
    </lineage>
</organism>
<keyword evidence="12" id="KW-1185">Reference proteome</keyword>
<evidence type="ECO:0000259" key="10">
    <source>
        <dbReference type="Pfam" id="PF02397"/>
    </source>
</evidence>
<keyword evidence="6 9" id="KW-0472">Membrane</keyword>
<evidence type="ECO:0000313" key="11">
    <source>
        <dbReference type="EMBL" id="RFD21021.1"/>
    </source>
</evidence>
<evidence type="ECO:0000256" key="1">
    <source>
        <dbReference type="ARBA" id="ARBA00004141"/>
    </source>
</evidence>
<reference evidence="11 12" key="1">
    <citation type="submission" date="2018-08" db="EMBL/GenBank/DDBJ databases">
        <title>Komagataeibacter sp. AV 382.</title>
        <authorList>
            <person name="Skraban J."/>
            <person name="Trcek J."/>
        </authorList>
    </citation>
    <scope>NUCLEOTIDE SEQUENCE [LARGE SCALE GENOMIC DNA]</scope>
    <source>
        <strain evidence="11 12">AV 382</strain>
    </source>
</reference>
<dbReference type="InterPro" id="IPR017475">
    <property type="entry name" value="EPS_sugar_tfrase"/>
</dbReference>
<evidence type="ECO:0000313" key="12">
    <source>
        <dbReference type="Proteomes" id="UP000262371"/>
    </source>
</evidence>
<accession>A0A371Z3H5</accession>
<keyword evidence="4 9" id="KW-0812">Transmembrane</keyword>
<comment type="caution">
    <text evidence="11">The sequence shown here is derived from an EMBL/GenBank/DDBJ whole genome shotgun (WGS) entry which is preliminary data.</text>
</comment>
<evidence type="ECO:0000256" key="9">
    <source>
        <dbReference type="SAM" id="Phobius"/>
    </source>
</evidence>
<gene>
    <name evidence="11" type="ORF">DY926_02945</name>
</gene>